<evidence type="ECO:0000313" key="2">
    <source>
        <dbReference type="Proteomes" id="UP000663874"/>
    </source>
</evidence>
<dbReference type="AlphaFoldDB" id="A0A820KJG4"/>
<accession>A0A820KJG4</accession>
<evidence type="ECO:0000313" key="1">
    <source>
        <dbReference type="EMBL" id="CAF4345313.1"/>
    </source>
</evidence>
<dbReference type="Proteomes" id="UP000663874">
    <property type="component" value="Unassembled WGS sequence"/>
</dbReference>
<organism evidence="1 2">
    <name type="scientific">Rotaria sordida</name>
    <dbReference type="NCBI Taxonomy" id="392033"/>
    <lineage>
        <taxon>Eukaryota</taxon>
        <taxon>Metazoa</taxon>
        <taxon>Spiralia</taxon>
        <taxon>Gnathifera</taxon>
        <taxon>Rotifera</taxon>
        <taxon>Eurotatoria</taxon>
        <taxon>Bdelloidea</taxon>
        <taxon>Philodinida</taxon>
        <taxon>Philodinidae</taxon>
        <taxon>Rotaria</taxon>
    </lineage>
</organism>
<feature type="non-terminal residue" evidence="1">
    <location>
        <position position="179"/>
    </location>
</feature>
<proteinExistence type="predicted"/>
<gene>
    <name evidence="1" type="ORF">FNK824_LOCUS42155</name>
</gene>
<dbReference type="EMBL" id="CAJOBE010047126">
    <property type="protein sequence ID" value="CAF4345313.1"/>
    <property type="molecule type" value="Genomic_DNA"/>
</dbReference>
<feature type="non-terminal residue" evidence="1">
    <location>
        <position position="1"/>
    </location>
</feature>
<sequence>QWPTREMSGVEVLVEDIFPYDLKNVLPIPTVTYLSQQRTPSIMIRYSFHTLWIIGDKKTESVENLINDIKNVQNSPKLSTYTDCDHQMTVVKTIEETQQWLKINKELIRKPHIRLKIVTLWAIQNNKTAIDAIRAVRSEVSRAPVLIFTDKLDEIQAALEFPNVIATDKEFEVKEFVGV</sequence>
<name>A0A820KJG4_9BILA</name>
<reference evidence="1" key="1">
    <citation type="submission" date="2021-02" db="EMBL/GenBank/DDBJ databases">
        <authorList>
            <person name="Nowell W R."/>
        </authorList>
    </citation>
    <scope>NUCLEOTIDE SEQUENCE</scope>
</reference>
<protein>
    <submittedName>
        <fullName evidence="1">Uncharacterized protein</fullName>
    </submittedName>
</protein>
<comment type="caution">
    <text evidence="1">The sequence shown here is derived from an EMBL/GenBank/DDBJ whole genome shotgun (WGS) entry which is preliminary data.</text>
</comment>